<sequence length="79" mass="8414">MIAGEVDDDAAAAHAAHGICGDQGRRGAPGHESGRDDDVVTRNRLGQTTLLLGLFRRCQSPRVPAFTGRRDTEFEPLGA</sequence>
<evidence type="ECO:0000313" key="3">
    <source>
        <dbReference type="Proteomes" id="UP000193387"/>
    </source>
</evidence>
<comment type="caution">
    <text evidence="2">The sequence shown here is derived from an EMBL/GenBank/DDBJ whole genome shotgun (WGS) entry which is preliminary data.</text>
</comment>
<organism evidence="2 3">
    <name type="scientific">Mycobacterium saskatchewanense</name>
    <dbReference type="NCBI Taxonomy" id="220927"/>
    <lineage>
        <taxon>Bacteria</taxon>
        <taxon>Bacillati</taxon>
        <taxon>Actinomycetota</taxon>
        <taxon>Actinomycetes</taxon>
        <taxon>Mycobacteriales</taxon>
        <taxon>Mycobacteriaceae</taxon>
        <taxon>Mycobacterium</taxon>
        <taxon>Mycobacterium simiae complex</taxon>
    </lineage>
</organism>
<reference evidence="2 3" key="1">
    <citation type="submission" date="2016-01" db="EMBL/GenBank/DDBJ databases">
        <title>The new phylogeny of the genus Mycobacterium.</title>
        <authorList>
            <person name="Tarcisio F."/>
            <person name="Conor M."/>
            <person name="Antonella G."/>
            <person name="Elisabetta G."/>
            <person name="Giulia F.S."/>
            <person name="Sara T."/>
            <person name="Anna F."/>
            <person name="Clotilde B."/>
            <person name="Roberto B."/>
            <person name="Veronica D.S."/>
            <person name="Fabio R."/>
            <person name="Monica P."/>
            <person name="Olivier J."/>
            <person name="Enrico T."/>
            <person name="Nicola S."/>
        </authorList>
    </citation>
    <scope>NUCLEOTIDE SEQUENCE [LARGE SCALE GENOMIC DNA]</scope>
    <source>
        <strain evidence="2 3">DSM 44616</strain>
    </source>
</reference>
<feature type="region of interest" description="Disordered" evidence="1">
    <location>
        <begin position="1"/>
        <end position="42"/>
    </location>
</feature>
<dbReference type="AlphaFoldDB" id="A0AAJ3NPN7"/>
<keyword evidence="3" id="KW-1185">Reference proteome</keyword>
<proteinExistence type="predicted"/>
<accession>A0AAJ3NPN7</accession>
<feature type="compositionally biased region" description="Basic and acidic residues" evidence="1">
    <location>
        <begin position="32"/>
        <end position="41"/>
    </location>
</feature>
<feature type="compositionally biased region" description="Acidic residues" evidence="1">
    <location>
        <begin position="1"/>
        <end position="10"/>
    </location>
</feature>
<gene>
    <name evidence="2" type="ORF">AWC23_16180</name>
</gene>
<name>A0AAJ3NPN7_9MYCO</name>
<dbReference type="EMBL" id="LQPR01000037">
    <property type="protein sequence ID" value="ORW70771.1"/>
    <property type="molecule type" value="Genomic_DNA"/>
</dbReference>
<evidence type="ECO:0000256" key="1">
    <source>
        <dbReference type="SAM" id="MobiDB-lite"/>
    </source>
</evidence>
<evidence type="ECO:0000313" key="2">
    <source>
        <dbReference type="EMBL" id="ORW70771.1"/>
    </source>
</evidence>
<protein>
    <submittedName>
        <fullName evidence="2">Uncharacterized protein</fullName>
    </submittedName>
</protein>
<dbReference type="Proteomes" id="UP000193387">
    <property type="component" value="Unassembled WGS sequence"/>
</dbReference>